<dbReference type="InterPro" id="IPR037523">
    <property type="entry name" value="VOC_core"/>
</dbReference>
<dbReference type="RefSeq" id="WP_126014998.1">
    <property type="nucleotide sequence ID" value="NZ_CP034437.1"/>
</dbReference>
<evidence type="ECO:0000313" key="3">
    <source>
        <dbReference type="Proteomes" id="UP000272528"/>
    </source>
</evidence>
<feature type="domain" description="VOC" evidence="1">
    <location>
        <begin position="50"/>
        <end position="184"/>
    </location>
</feature>
<keyword evidence="3" id="KW-1185">Reference proteome</keyword>
<proteinExistence type="predicted"/>
<feature type="domain" description="VOC" evidence="1">
    <location>
        <begin position="187"/>
        <end position="310"/>
    </location>
</feature>
<dbReference type="EMBL" id="CP034437">
    <property type="protein sequence ID" value="AZN39930.1"/>
    <property type="molecule type" value="Genomic_DNA"/>
</dbReference>
<dbReference type="SUPFAM" id="SSF54593">
    <property type="entry name" value="Glyoxalase/Bleomycin resistance protein/Dihydroxybiphenyl dioxygenase"/>
    <property type="match status" value="2"/>
</dbReference>
<evidence type="ECO:0000259" key="1">
    <source>
        <dbReference type="PROSITE" id="PS51819"/>
    </source>
</evidence>
<gene>
    <name evidence="2" type="ORF">EJC50_09915</name>
</gene>
<dbReference type="PROSITE" id="PS51819">
    <property type="entry name" value="VOC"/>
    <property type="match status" value="2"/>
</dbReference>
<reference evidence="3" key="1">
    <citation type="submission" date="2018-12" db="EMBL/GenBank/DDBJ databases">
        <title>Genome sequence of Peanibacillus sp.</title>
        <authorList>
            <person name="Subramani G."/>
            <person name="Srinivasan S."/>
            <person name="Kim M.K."/>
        </authorList>
    </citation>
    <scope>NUCLEOTIDE SEQUENCE [LARGE SCALE GENOMIC DNA]</scope>
    <source>
        <strain evidence="3">18JY67-1</strain>
    </source>
</reference>
<dbReference type="KEGG" id="palb:EJC50_09915"/>
<dbReference type="AlphaFoldDB" id="A0A3S9A2D9"/>
<name>A0A3S9A2D9_9BACL</name>
<dbReference type="Gene3D" id="3.10.180.10">
    <property type="entry name" value="2,3-Dihydroxybiphenyl 1,2-Dioxygenase, domain 1"/>
    <property type="match status" value="2"/>
</dbReference>
<dbReference type="InterPro" id="IPR004360">
    <property type="entry name" value="Glyas_Fos-R_dOase_dom"/>
</dbReference>
<protein>
    <recommendedName>
        <fullName evidence="1">VOC domain-containing protein</fullName>
    </recommendedName>
</protein>
<accession>A0A3S9A2D9</accession>
<dbReference type="CDD" id="cd06587">
    <property type="entry name" value="VOC"/>
    <property type="match status" value="1"/>
</dbReference>
<dbReference type="InterPro" id="IPR029068">
    <property type="entry name" value="Glyas_Bleomycin-R_OHBP_Dase"/>
</dbReference>
<dbReference type="Proteomes" id="UP000272528">
    <property type="component" value="Chromosome"/>
</dbReference>
<dbReference type="OrthoDB" id="9788468at2"/>
<organism evidence="2 3">
    <name type="scientific">Paenibacillus albus</name>
    <dbReference type="NCBI Taxonomy" id="2495582"/>
    <lineage>
        <taxon>Bacteria</taxon>
        <taxon>Bacillati</taxon>
        <taxon>Bacillota</taxon>
        <taxon>Bacilli</taxon>
        <taxon>Bacillales</taxon>
        <taxon>Paenibacillaceae</taxon>
        <taxon>Paenibacillus</taxon>
    </lineage>
</organism>
<dbReference type="Pfam" id="PF00903">
    <property type="entry name" value="Glyoxalase"/>
    <property type="match status" value="1"/>
</dbReference>
<evidence type="ECO:0000313" key="2">
    <source>
        <dbReference type="EMBL" id="AZN39930.1"/>
    </source>
</evidence>
<sequence>MNNSARRFNEENYKPQYVTKAFKAIENHAVTASNDKEERQFLVTNGLDSEIDLMTLVQLPVRRLKETVTFYVEVLGMALSYPDRPIEGNTFVQTMPRSGPSLHLLETSNSEFRHLHGTINGKREEYLAMYVRSLSELYERLLREDAEIVNEPANGYLSFLDPEGHLIGIYERRDSKNKNQIESNMTGFRHIQMVVADPSAAAGFFIGALGFDRMIAGDDAIYISVSGGEQNQPMIRLVRAAQQDRTQPMHWMLDGQPKHALELHSKNIGLLKELVLENGGEVKEGLEFTSCGGYLKFYTPDGHYLWVNQDRKYSDY</sequence>